<sequence length="191" mass="21824">MISNFKKFIIEKINPLVKVEFNISNNFELPKIEKITINSGYGKFRQEKEMVRKLGQELATLTGQKPVQVKAKKSIAGFKLRQGEKVAYLVTLRGVKMYDFLSRLINVALPSIRDFRGLNSRFDRQGNFSLGIKDHAVFPEITFEDLSQSFNLGININIMAKNSNQAKFFLQKIGMPFQKNTTTKKQGTNII</sequence>
<dbReference type="NCBIfam" id="NF000585">
    <property type="entry name" value="PRK00010.1"/>
    <property type="match status" value="1"/>
</dbReference>
<comment type="subunit">
    <text evidence="5">Part of the 50S ribosomal subunit; part of the 5S rRNA/L5/L18/L25 subcomplex. Contacts the 5S rRNA and the P site tRNA. Forms a bridge to the 30S subunit in the 70S ribosome.</text>
</comment>
<evidence type="ECO:0000256" key="1">
    <source>
        <dbReference type="ARBA" id="ARBA00008553"/>
    </source>
</evidence>
<evidence type="ECO:0000259" key="8">
    <source>
        <dbReference type="Pfam" id="PF00673"/>
    </source>
</evidence>
<evidence type="ECO:0000256" key="5">
    <source>
        <dbReference type="HAMAP-Rule" id="MF_01333"/>
    </source>
</evidence>
<dbReference type="GO" id="GO:0019843">
    <property type="term" value="F:rRNA binding"/>
    <property type="evidence" value="ECO:0007669"/>
    <property type="project" value="UniProtKB-UniRule"/>
</dbReference>
<dbReference type="InterPro" id="IPR031309">
    <property type="entry name" value="Ribosomal_uL5_C"/>
</dbReference>
<evidence type="ECO:0000256" key="3">
    <source>
        <dbReference type="ARBA" id="ARBA00023274"/>
    </source>
</evidence>
<gene>
    <name evidence="5" type="primary">rplE</name>
    <name evidence="9" type="ORF">COS38_00450</name>
</gene>
<comment type="caution">
    <text evidence="9">The sequence shown here is derived from an EMBL/GenBank/DDBJ whole genome shotgun (WGS) entry which is preliminary data.</text>
</comment>
<dbReference type="FunFam" id="3.30.1440.10:FF:000001">
    <property type="entry name" value="50S ribosomal protein L5"/>
    <property type="match status" value="1"/>
</dbReference>
<dbReference type="Pfam" id="PF00281">
    <property type="entry name" value="Ribosomal_L5"/>
    <property type="match status" value="1"/>
</dbReference>
<dbReference type="EMBL" id="PEUM01000011">
    <property type="protein sequence ID" value="PIV25673.1"/>
    <property type="molecule type" value="Genomic_DNA"/>
</dbReference>
<dbReference type="PIRSF" id="PIRSF002161">
    <property type="entry name" value="Ribosomal_L5"/>
    <property type="match status" value="1"/>
</dbReference>
<dbReference type="GO" id="GO:0000049">
    <property type="term" value="F:tRNA binding"/>
    <property type="evidence" value="ECO:0007669"/>
    <property type="project" value="UniProtKB-UniRule"/>
</dbReference>
<dbReference type="InterPro" id="IPR031310">
    <property type="entry name" value="Ribosomal_uL5_N"/>
</dbReference>
<evidence type="ECO:0000256" key="4">
    <source>
        <dbReference type="ARBA" id="ARBA00035245"/>
    </source>
</evidence>
<keyword evidence="3 5" id="KW-0687">Ribonucleoprotein</keyword>
<evidence type="ECO:0000256" key="6">
    <source>
        <dbReference type="RuleBase" id="RU003930"/>
    </source>
</evidence>
<name>A0A2M7CJ40_9BACT</name>
<proteinExistence type="inferred from homology"/>
<dbReference type="InterPro" id="IPR022803">
    <property type="entry name" value="Ribosomal_uL5_dom_sf"/>
</dbReference>
<keyword evidence="5" id="KW-0699">rRNA-binding</keyword>
<dbReference type="SUPFAM" id="SSF55282">
    <property type="entry name" value="RL5-like"/>
    <property type="match status" value="1"/>
</dbReference>
<accession>A0A2M7CJ40</accession>
<evidence type="ECO:0000313" key="10">
    <source>
        <dbReference type="Proteomes" id="UP000229966"/>
    </source>
</evidence>
<evidence type="ECO:0000256" key="2">
    <source>
        <dbReference type="ARBA" id="ARBA00022980"/>
    </source>
</evidence>
<dbReference type="GO" id="GO:0005840">
    <property type="term" value="C:ribosome"/>
    <property type="evidence" value="ECO:0007669"/>
    <property type="project" value="UniProtKB-KW"/>
</dbReference>
<keyword evidence="5" id="KW-0820">tRNA-binding</keyword>
<feature type="domain" description="Large ribosomal subunit protein uL5 N-terminal" evidence="7">
    <location>
        <begin position="25"/>
        <end position="81"/>
    </location>
</feature>
<keyword evidence="5" id="KW-0694">RNA-binding</keyword>
<evidence type="ECO:0000259" key="7">
    <source>
        <dbReference type="Pfam" id="PF00281"/>
    </source>
</evidence>
<dbReference type="Proteomes" id="UP000229966">
    <property type="component" value="Unassembled WGS sequence"/>
</dbReference>
<comment type="function">
    <text evidence="5">This is 1 of the proteins that bind and probably mediate the attachment of the 5S RNA into the large ribosomal subunit, where it forms part of the central protuberance. In the 70S ribosome it contacts protein S13 of the 30S subunit (bridge B1b), connecting the 2 subunits; this bridge is implicated in subunit movement. Contacts the P site tRNA; the 5S rRNA and some of its associated proteins might help stabilize positioning of ribosome-bound tRNAs.</text>
</comment>
<dbReference type="GO" id="GO:0003735">
    <property type="term" value="F:structural constituent of ribosome"/>
    <property type="evidence" value="ECO:0007669"/>
    <property type="project" value="InterPro"/>
</dbReference>
<dbReference type="InterPro" id="IPR020930">
    <property type="entry name" value="Ribosomal_uL5_bac-type"/>
</dbReference>
<dbReference type="Gene3D" id="3.30.1440.10">
    <property type="match status" value="1"/>
</dbReference>
<keyword evidence="2 5" id="KW-0689">Ribosomal protein</keyword>
<dbReference type="Pfam" id="PF00673">
    <property type="entry name" value="Ribosomal_L5_C"/>
    <property type="match status" value="1"/>
</dbReference>
<dbReference type="GO" id="GO:0006412">
    <property type="term" value="P:translation"/>
    <property type="evidence" value="ECO:0007669"/>
    <property type="project" value="UniProtKB-UniRule"/>
</dbReference>
<organism evidence="9 10">
    <name type="scientific">Candidatus Berkelbacteria bacterium CG03_land_8_20_14_0_80_40_36</name>
    <dbReference type="NCBI Taxonomy" id="1974509"/>
    <lineage>
        <taxon>Bacteria</taxon>
        <taxon>Candidatus Berkelbacteria</taxon>
    </lineage>
</organism>
<dbReference type="HAMAP" id="MF_01333_B">
    <property type="entry name" value="Ribosomal_uL5_B"/>
    <property type="match status" value="1"/>
</dbReference>
<dbReference type="GO" id="GO:1990904">
    <property type="term" value="C:ribonucleoprotein complex"/>
    <property type="evidence" value="ECO:0007669"/>
    <property type="project" value="UniProtKB-KW"/>
</dbReference>
<comment type="similarity">
    <text evidence="1 5 6">Belongs to the universal ribosomal protein uL5 family.</text>
</comment>
<evidence type="ECO:0000313" key="9">
    <source>
        <dbReference type="EMBL" id="PIV25673.1"/>
    </source>
</evidence>
<dbReference type="PANTHER" id="PTHR11994">
    <property type="entry name" value="60S RIBOSOMAL PROTEIN L11-RELATED"/>
    <property type="match status" value="1"/>
</dbReference>
<dbReference type="AlphaFoldDB" id="A0A2M7CJ40"/>
<feature type="domain" description="Large ribosomal subunit protein uL5 C-terminal" evidence="8">
    <location>
        <begin position="86"/>
        <end position="177"/>
    </location>
</feature>
<reference evidence="10" key="1">
    <citation type="submission" date="2017-09" db="EMBL/GenBank/DDBJ databases">
        <title>Depth-based differentiation of microbial function through sediment-hosted aquifers and enrichment of novel symbionts in the deep terrestrial subsurface.</title>
        <authorList>
            <person name="Probst A.J."/>
            <person name="Ladd B."/>
            <person name="Jarett J.K."/>
            <person name="Geller-Mcgrath D.E."/>
            <person name="Sieber C.M.K."/>
            <person name="Emerson J.B."/>
            <person name="Anantharaman K."/>
            <person name="Thomas B.C."/>
            <person name="Malmstrom R."/>
            <person name="Stieglmeier M."/>
            <person name="Klingl A."/>
            <person name="Woyke T."/>
            <person name="Ryan C.M."/>
            <person name="Banfield J.F."/>
        </authorList>
    </citation>
    <scope>NUCLEOTIDE SEQUENCE [LARGE SCALE GENOMIC DNA]</scope>
</reference>
<protein>
    <recommendedName>
        <fullName evidence="4 5">Large ribosomal subunit protein uL5</fullName>
    </recommendedName>
</protein>
<dbReference type="InterPro" id="IPR002132">
    <property type="entry name" value="Ribosomal_uL5"/>
</dbReference>